<sequence>MAACKFIAFLKKQNGCFDFKIFKKDYLVQLSPNKTSISYHASPNDTAFLFRDSIVANLALNEYFYQDVHEVSSFNYFCQLLEETELGITNENQIARLTLLLHVSKSLIDDQVLWDNIFQIIPTLEIDDQIEFIFKNDLIDLFNGIKSNQKIVRKINQTIISIIGLQEVKFDYSSLKIKFFKFSISELNGFAGLDCVYIGIDAIRRFVCELRQDFDNEQKLKIFLINMFRLIIHEICHVALRKVVKNFNASSPTLITQRKQQSNSDSFKKNAQIFEAGVLCEKIFFSERIDWALSSKSTRFNFAYCENFFEKLLSKSEAELPQFDFNKSGCIRDTSKFLFMAIDYSRKIQML</sequence>
<evidence type="ECO:0000313" key="1">
    <source>
        <dbReference type="EMBL" id="RNA06055.1"/>
    </source>
</evidence>
<dbReference type="AlphaFoldDB" id="A0A3M7Q522"/>
<keyword evidence="2" id="KW-1185">Reference proteome</keyword>
<dbReference type="Proteomes" id="UP000276133">
    <property type="component" value="Unassembled WGS sequence"/>
</dbReference>
<proteinExistence type="predicted"/>
<protein>
    <submittedName>
        <fullName evidence="1">Uncharacterized protein</fullName>
    </submittedName>
</protein>
<evidence type="ECO:0000313" key="2">
    <source>
        <dbReference type="Proteomes" id="UP000276133"/>
    </source>
</evidence>
<name>A0A3M7Q522_BRAPC</name>
<accession>A0A3M7Q522</accession>
<gene>
    <name evidence="1" type="ORF">BpHYR1_026060</name>
</gene>
<organism evidence="1 2">
    <name type="scientific">Brachionus plicatilis</name>
    <name type="common">Marine rotifer</name>
    <name type="synonym">Brachionus muelleri</name>
    <dbReference type="NCBI Taxonomy" id="10195"/>
    <lineage>
        <taxon>Eukaryota</taxon>
        <taxon>Metazoa</taxon>
        <taxon>Spiralia</taxon>
        <taxon>Gnathifera</taxon>
        <taxon>Rotifera</taxon>
        <taxon>Eurotatoria</taxon>
        <taxon>Monogononta</taxon>
        <taxon>Pseudotrocha</taxon>
        <taxon>Ploima</taxon>
        <taxon>Brachionidae</taxon>
        <taxon>Brachionus</taxon>
    </lineage>
</organism>
<dbReference type="EMBL" id="REGN01007507">
    <property type="protein sequence ID" value="RNA06055.1"/>
    <property type="molecule type" value="Genomic_DNA"/>
</dbReference>
<dbReference type="OrthoDB" id="10044090at2759"/>
<comment type="caution">
    <text evidence="1">The sequence shown here is derived from an EMBL/GenBank/DDBJ whole genome shotgun (WGS) entry which is preliminary data.</text>
</comment>
<reference evidence="1 2" key="1">
    <citation type="journal article" date="2018" name="Sci. Rep.">
        <title>Genomic signatures of local adaptation to the degree of environmental predictability in rotifers.</title>
        <authorList>
            <person name="Franch-Gras L."/>
            <person name="Hahn C."/>
            <person name="Garcia-Roger E.M."/>
            <person name="Carmona M.J."/>
            <person name="Serra M."/>
            <person name="Gomez A."/>
        </authorList>
    </citation>
    <scope>NUCLEOTIDE SEQUENCE [LARGE SCALE GENOMIC DNA]</scope>
    <source>
        <strain evidence="1">HYR1</strain>
    </source>
</reference>